<dbReference type="OrthoDB" id="4807612at2"/>
<keyword evidence="2" id="KW-1133">Transmembrane helix</keyword>
<keyword evidence="2" id="KW-0812">Transmembrane</keyword>
<evidence type="ECO:0000256" key="1">
    <source>
        <dbReference type="SAM" id="MobiDB-lite"/>
    </source>
</evidence>
<dbReference type="Proteomes" id="UP000199258">
    <property type="component" value="Unassembled WGS sequence"/>
</dbReference>
<accession>A0A1G8IJ07</accession>
<organism evidence="3 4">
    <name type="scientific">Arthrobacter subterraneus</name>
    <dbReference type="NCBI Taxonomy" id="335973"/>
    <lineage>
        <taxon>Bacteria</taxon>
        <taxon>Bacillati</taxon>
        <taxon>Actinomycetota</taxon>
        <taxon>Actinomycetes</taxon>
        <taxon>Micrococcales</taxon>
        <taxon>Micrococcaceae</taxon>
        <taxon>Arthrobacter</taxon>
    </lineage>
</organism>
<evidence type="ECO:0000313" key="4">
    <source>
        <dbReference type="Proteomes" id="UP000199258"/>
    </source>
</evidence>
<feature type="region of interest" description="Disordered" evidence="1">
    <location>
        <begin position="32"/>
        <end position="59"/>
    </location>
</feature>
<reference evidence="3 4" key="1">
    <citation type="submission" date="2016-10" db="EMBL/GenBank/DDBJ databases">
        <authorList>
            <person name="de Groot N.N."/>
        </authorList>
    </citation>
    <scope>NUCLEOTIDE SEQUENCE [LARGE SCALE GENOMIC DNA]</scope>
    <source>
        <strain evidence="3 4">NP_1H</strain>
    </source>
</reference>
<feature type="compositionally biased region" description="Basic and acidic residues" evidence="1">
    <location>
        <begin position="32"/>
        <end position="46"/>
    </location>
</feature>
<dbReference type="STRING" id="335973.SAMN04488693_10727"/>
<protein>
    <submittedName>
        <fullName evidence="3">Uncharacterized protein</fullName>
    </submittedName>
</protein>
<dbReference type="RefSeq" id="WP_090586224.1">
    <property type="nucleotide sequence ID" value="NZ_FNDT01000007.1"/>
</dbReference>
<proteinExistence type="predicted"/>
<evidence type="ECO:0000256" key="2">
    <source>
        <dbReference type="SAM" id="Phobius"/>
    </source>
</evidence>
<keyword evidence="2" id="KW-0472">Membrane</keyword>
<name>A0A1G8IJ07_9MICC</name>
<dbReference type="AlphaFoldDB" id="A0A1G8IJ07"/>
<keyword evidence="4" id="KW-1185">Reference proteome</keyword>
<gene>
    <name evidence="3" type="ORF">SAMN04488693_10727</name>
</gene>
<dbReference type="EMBL" id="FNDT01000007">
    <property type="protein sequence ID" value="SDI18520.1"/>
    <property type="molecule type" value="Genomic_DNA"/>
</dbReference>
<sequence>MEYLTVLLPSIAMGVIFYFVMKAIFNADRAEREAESAQRNARENAFKPESSPGDESEKQ</sequence>
<feature type="transmembrane region" description="Helical" evidence="2">
    <location>
        <begin position="6"/>
        <end position="25"/>
    </location>
</feature>
<evidence type="ECO:0000313" key="3">
    <source>
        <dbReference type="EMBL" id="SDI18520.1"/>
    </source>
</evidence>